<keyword evidence="2" id="KW-1185">Reference proteome</keyword>
<dbReference type="GeneID" id="47722145"/>
<reference evidence="1 2" key="1">
    <citation type="submission" date="2016-11" db="EMBL/GenBank/DDBJ databases">
        <authorList>
            <person name="Jaros S."/>
            <person name="Januszkiewicz K."/>
            <person name="Wedrychowicz H."/>
        </authorList>
    </citation>
    <scope>NUCLEOTIDE SEQUENCE [LARGE SCALE GENOMIC DNA]</scope>
    <source>
        <strain evidence="1">NCIMB 2154T</strain>
    </source>
</reference>
<name>A0A2H1E7V6_9FLAO</name>
<evidence type="ECO:0000313" key="1">
    <source>
        <dbReference type="EMBL" id="SFZ80441.1"/>
    </source>
</evidence>
<dbReference type="OrthoDB" id="795069at2"/>
<sequence length="491" mass="57548">MVDGVKIYVSSTVAEKWLNNPYLKFTIDVYYSTGEISKNKLIAKYQGLTFTIFYKDNTHTNIVRLQITGSLHKYWNKGKHNYNNFTFYDLTETIKELENRFYINPNTSTIHNLEFGVNVKIPLTVTELLKNLVAFKTFFFKTLSEDKNSIGKQIVAEKHRLKIYDKGKQSRLKNVSDLLRIEMHYNKMHDLKKYNIVAVSDLTELRKVKPLIQEIVNRWDNVIYYDKSINIKHLKNEQERRRIVYSAAPRHWVELGKRQRTRIKKRFNELMSLYGSTTQKDISIIILNKWNELTAEKCPPFTHPKKKIQQTQSVHLLPVSIDGYKVDKTTLKKTINILPKTTPKRGLILLPIITTKKGVCKVCSTDISHKKRGAKYCNKKCNNNHNGKMRTKKRQQKRYAEIKNLEKLILLIDKGKIWIMISYKASDGIYTDTLHQHEIATTSDWVRSVQKVLVTEYRKKAPPIKLTSYRARKLIKLINDKNLRNGKKATL</sequence>
<dbReference type="EMBL" id="LT634361">
    <property type="protein sequence ID" value="SFZ80441.1"/>
    <property type="molecule type" value="Genomic_DNA"/>
</dbReference>
<organism evidence="1 2">
    <name type="scientific">Tenacibaculum maritimum NCIMB 2154</name>
    <dbReference type="NCBI Taxonomy" id="1349785"/>
    <lineage>
        <taxon>Bacteria</taxon>
        <taxon>Pseudomonadati</taxon>
        <taxon>Bacteroidota</taxon>
        <taxon>Flavobacteriia</taxon>
        <taxon>Flavobacteriales</taxon>
        <taxon>Flavobacteriaceae</taxon>
        <taxon>Tenacibaculum</taxon>
    </lineage>
</organism>
<dbReference type="KEGG" id="tmar:MARIT_0546"/>
<dbReference type="RefSeq" id="WP_100210683.1">
    <property type="nucleotide sequence ID" value="NZ_CP138495.1"/>
</dbReference>
<dbReference type="AlphaFoldDB" id="A0A2H1E7V6"/>
<gene>
    <name evidence="1" type="ORF">MARIT_0546</name>
</gene>
<evidence type="ECO:0000313" key="2">
    <source>
        <dbReference type="Proteomes" id="UP000231564"/>
    </source>
</evidence>
<protein>
    <submittedName>
        <fullName evidence="1">Uncharacterized protein</fullName>
    </submittedName>
</protein>
<dbReference type="Proteomes" id="UP000231564">
    <property type="component" value="Chromosome MARIT"/>
</dbReference>
<accession>A0A2H1E7V6</accession>
<proteinExistence type="predicted"/>